<comment type="caution">
    <text evidence="1">The sequence shown here is derived from an EMBL/GenBank/DDBJ whole genome shotgun (WGS) entry which is preliminary data.</text>
</comment>
<name>A0A0F9NIL2_9ZZZZ</name>
<dbReference type="AlphaFoldDB" id="A0A0F9NIL2"/>
<organism evidence="1">
    <name type="scientific">marine sediment metagenome</name>
    <dbReference type="NCBI Taxonomy" id="412755"/>
    <lineage>
        <taxon>unclassified sequences</taxon>
        <taxon>metagenomes</taxon>
        <taxon>ecological metagenomes</taxon>
    </lineage>
</organism>
<gene>
    <name evidence="1" type="ORF">LCGC14_0946700</name>
</gene>
<reference evidence="1" key="1">
    <citation type="journal article" date="2015" name="Nature">
        <title>Complex archaea that bridge the gap between prokaryotes and eukaryotes.</title>
        <authorList>
            <person name="Spang A."/>
            <person name="Saw J.H."/>
            <person name="Jorgensen S.L."/>
            <person name="Zaremba-Niedzwiedzka K."/>
            <person name="Martijn J."/>
            <person name="Lind A.E."/>
            <person name="van Eijk R."/>
            <person name="Schleper C."/>
            <person name="Guy L."/>
            <person name="Ettema T.J."/>
        </authorList>
    </citation>
    <scope>NUCLEOTIDE SEQUENCE</scope>
</reference>
<sequence>MVMAIVPSEGVLIMGHICINCFFGDMCDDYYESNCPKYIECKKCDTCEDRDTCDENL</sequence>
<accession>A0A0F9NIL2</accession>
<protein>
    <submittedName>
        <fullName evidence="1">Uncharacterized protein</fullName>
    </submittedName>
</protein>
<proteinExistence type="predicted"/>
<dbReference type="EMBL" id="LAZR01003345">
    <property type="protein sequence ID" value="KKN19335.1"/>
    <property type="molecule type" value="Genomic_DNA"/>
</dbReference>
<evidence type="ECO:0000313" key="1">
    <source>
        <dbReference type="EMBL" id="KKN19335.1"/>
    </source>
</evidence>